<name>A0A557Y1J3_9MYCO</name>
<evidence type="ECO:0000313" key="2">
    <source>
        <dbReference type="EMBL" id="TVS92471.1"/>
    </source>
</evidence>
<dbReference type="GO" id="GO:0003700">
    <property type="term" value="F:DNA-binding transcription factor activity"/>
    <property type="evidence" value="ECO:0007669"/>
    <property type="project" value="InterPro"/>
</dbReference>
<protein>
    <submittedName>
        <fullName evidence="2">MarR family transcriptional regulator</fullName>
    </submittedName>
</protein>
<organism evidence="2 3">
    <name type="scientific">Mycobacterium helveticum</name>
    <dbReference type="NCBI Taxonomy" id="2592811"/>
    <lineage>
        <taxon>Bacteria</taxon>
        <taxon>Bacillati</taxon>
        <taxon>Actinomycetota</taxon>
        <taxon>Actinomycetes</taxon>
        <taxon>Mycobacteriales</taxon>
        <taxon>Mycobacteriaceae</taxon>
        <taxon>Mycobacterium</taxon>
    </lineage>
</organism>
<evidence type="ECO:0000259" key="1">
    <source>
        <dbReference type="PROSITE" id="PS50995"/>
    </source>
</evidence>
<proteinExistence type="predicted"/>
<dbReference type="Pfam" id="PF12802">
    <property type="entry name" value="MarR_2"/>
    <property type="match status" value="1"/>
</dbReference>
<sequence>MGGVTTRPELAAEVTRAVGRFRRHLRRSAGTGYAAGQLSESQAELLRLIARRPGISVNEAAAELGLVPNTASTLVSKLVGAGLLERHVDPRDRRVGRLHLAEPAQQVMDASAVARRALVAELLDKLDDGEVAALAKGVEVLERMTMMLREKSV</sequence>
<dbReference type="InterPro" id="IPR036390">
    <property type="entry name" value="WH_DNA-bd_sf"/>
</dbReference>
<feature type="domain" description="HTH marR-type" evidence="1">
    <location>
        <begin position="7"/>
        <end position="143"/>
    </location>
</feature>
<dbReference type="EMBL" id="VMQU01000001">
    <property type="protein sequence ID" value="TVS92471.1"/>
    <property type="molecule type" value="Genomic_DNA"/>
</dbReference>
<dbReference type="SMART" id="SM00347">
    <property type="entry name" value="HTH_MARR"/>
    <property type="match status" value="1"/>
</dbReference>
<dbReference type="GO" id="GO:0006950">
    <property type="term" value="P:response to stress"/>
    <property type="evidence" value="ECO:0007669"/>
    <property type="project" value="TreeGrafter"/>
</dbReference>
<keyword evidence="3" id="KW-1185">Reference proteome</keyword>
<reference evidence="2 3" key="1">
    <citation type="submission" date="2019-07" db="EMBL/GenBank/DDBJ databases">
        <title>New Mycobacterium species.</title>
        <authorList>
            <person name="Tortoli E."/>
            <person name="Ghielmetti G."/>
            <person name="Friedel U."/>
            <person name="Trovato A."/>
        </authorList>
    </citation>
    <scope>NUCLEOTIDE SEQUENCE [LARGE SCALE GENOMIC DNA]</scope>
    <source>
        <strain evidence="2 3">16-83</strain>
    </source>
</reference>
<dbReference type="PROSITE" id="PS50995">
    <property type="entry name" value="HTH_MARR_2"/>
    <property type="match status" value="1"/>
</dbReference>
<dbReference type="Proteomes" id="UP000320513">
    <property type="component" value="Unassembled WGS sequence"/>
</dbReference>
<dbReference type="InterPro" id="IPR000835">
    <property type="entry name" value="HTH_MarR-typ"/>
</dbReference>
<dbReference type="PANTHER" id="PTHR33164:SF103">
    <property type="entry name" value="REGULATORY PROTEIN MARR"/>
    <property type="match status" value="1"/>
</dbReference>
<dbReference type="PANTHER" id="PTHR33164">
    <property type="entry name" value="TRANSCRIPTIONAL REGULATOR, MARR FAMILY"/>
    <property type="match status" value="1"/>
</dbReference>
<dbReference type="SUPFAM" id="SSF46785">
    <property type="entry name" value="Winged helix' DNA-binding domain"/>
    <property type="match status" value="1"/>
</dbReference>
<evidence type="ECO:0000313" key="3">
    <source>
        <dbReference type="Proteomes" id="UP000320513"/>
    </source>
</evidence>
<dbReference type="InterPro" id="IPR011991">
    <property type="entry name" value="ArsR-like_HTH"/>
</dbReference>
<dbReference type="InterPro" id="IPR036388">
    <property type="entry name" value="WH-like_DNA-bd_sf"/>
</dbReference>
<dbReference type="AlphaFoldDB" id="A0A557Y1J3"/>
<dbReference type="InterPro" id="IPR039422">
    <property type="entry name" value="MarR/SlyA-like"/>
</dbReference>
<comment type="caution">
    <text evidence="2">The sequence shown here is derived from an EMBL/GenBank/DDBJ whole genome shotgun (WGS) entry which is preliminary data.</text>
</comment>
<dbReference type="Gene3D" id="1.10.10.10">
    <property type="entry name" value="Winged helix-like DNA-binding domain superfamily/Winged helix DNA-binding domain"/>
    <property type="match status" value="1"/>
</dbReference>
<dbReference type="RefSeq" id="WP_144946855.1">
    <property type="nucleotide sequence ID" value="NZ_VMQU01000001.1"/>
</dbReference>
<dbReference type="OrthoDB" id="69852at2"/>
<gene>
    <name evidence="2" type="ORF">FPZ47_00210</name>
</gene>
<dbReference type="CDD" id="cd00090">
    <property type="entry name" value="HTH_ARSR"/>
    <property type="match status" value="1"/>
</dbReference>
<accession>A0A557Y1J3</accession>